<feature type="transmembrane region" description="Helical" evidence="3">
    <location>
        <begin position="379"/>
        <end position="397"/>
    </location>
</feature>
<keyword evidence="3" id="KW-0472">Membrane</keyword>
<reference evidence="5 6" key="1">
    <citation type="submission" date="2019-02" db="EMBL/GenBank/DDBJ databases">
        <title>Deep-cultivation of Planctomycetes and their phenomic and genomic characterization uncovers novel biology.</title>
        <authorList>
            <person name="Wiegand S."/>
            <person name="Jogler M."/>
            <person name="Boedeker C."/>
            <person name="Pinto D."/>
            <person name="Vollmers J."/>
            <person name="Rivas-Marin E."/>
            <person name="Kohn T."/>
            <person name="Peeters S.H."/>
            <person name="Heuer A."/>
            <person name="Rast P."/>
            <person name="Oberbeckmann S."/>
            <person name="Bunk B."/>
            <person name="Jeske O."/>
            <person name="Meyerdierks A."/>
            <person name="Storesund J.E."/>
            <person name="Kallscheuer N."/>
            <person name="Luecker S."/>
            <person name="Lage O.M."/>
            <person name="Pohl T."/>
            <person name="Merkel B.J."/>
            <person name="Hornburger P."/>
            <person name="Mueller R.-W."/>
            <person name="Bruemmer F."/>
            <person name="Labrenz M."/>
            <person name="Spormann A.M."/>
            <person name="Op den Camp H."/>
            <person name="Overmann J."/>
            <person name="Amann R."/>
            <person name="Jetten M.S.M."/>
            <person name="Mascher T."/>
            <person name="Medema M.H."/>
            <person name="Devos D.P."/>
            <person name="Kaster A.-K."/>
            <person name="Ovreas L."/>
            <person name="Rohde M."/>
            <person name="Galperin M.Y."/>
            <person name="Jogler C."/>
        </authorList>
    </citation>
    <scope>NUCLEOTIDE SEQUENCE [LARGE SCALE GENOMIC DNA]</scope>
    <source>
        <strain evidence="5 6">K22_7</strain>
    </source>
</reference>
<name>A0A517NDH0_9BACT</name>
<dbReference type="KEGG" id="rlc:K227x_35800"/>
<feature type="region of interest" description="Disordered" evidence="2">
    <location>
        <begin position="895"/>
        <end position="927"/>
    </location>
</feature>
<gene>
    <name evidence="5" type="ORF">K227x_35800</name>
</gene>
<evidence type="ECO:0000259" key="4">
    <source>
        <dbReference type="Pfam" id="PF10145"/>
    </source>
</evidence>
<keyword evidence="3" id="KW-0812">Transmembrane</keyword>
<feature type="transmembrane region" description="Helical" evidence="3">
    <location>
        <begin position="432"/>
        <end position="452"/>
    </location>
</feature>
<dbReference type="EMBL" id="CP036525">
    <property type="protein sequence ID" value="QDT05181.1"/>
    <property type="molecule type" value="Genomic_DNA"/>
</dbReference>
<organism evidence="5 6">
    <name type="scientific">Rubripirellula lacrimiformis</name>
    <dbReference type="NCBI Taxonomy" id="1930273"/>
    <lineage>
        <taxon>Bacteria</taxon>
        <taxon>Pseudomonadati</taxon>
        <taxon>Planctomycetota</taxon>
        <taxon>Planctomycetia</taxon>
        <taxon>Pirellulales</taxon>
        <taxon>Pirellulaceae</taxon>
        <taxon>Rubripirellula</taxon>
    </lineage>
</organism>
<dbReference type="Pfam" id="PF10145">
    <property type="entry name" value="PhageMin_Tail"/>
    <property type="match status" value="1"/>
</dbReference>
<evidence type="ECO:0000256" key="1">
    <source>
        <dbReference type="ARBA" id="ARBA00022612"/>
    </source>
</evidence>
<accession>A0A517NDH0</accession>
<evidence type="ECO:0000313" key="5">
    <source>
        <dbReference type="EMBL" id="QDT05181.1"/>
    </source>
</evidence>
<proteinExistence type="predicted"/>
<feature type="region of interest" description="Disordered" evidence="2">
    <location>
        <begin position="782"/>
        <end position="880"/>
    </location>
</feature>
<dbReference type="Proteomes" id="UP000318538">
    <property type="component" value="Chromosome"/>
</dbReference>
<sequence length="1178" mass="123931">MSQVRAGSAYVELLTKDSAFVKGLRSAQKRLESFGASTRLLGTKLMGLGAAAATPLAGSVAIFSNFDDAMRGVAAITQATGSQLESLRNTAKKLGATTSYSASEVASLMTELGRAGFKPEQIEKMTAAVMNMARATGTDATQASGIMAATIRQFGMEAGEATRVADGLTAAANKSFNTVESLGEALSYAGPVAADANMSLEETLAILGTLGNMGIQGSSAGNAMRRLLTISAAESEKFKSTFGVTTKDAKGNARSLVDILGEVAAATEKMGTAEKAEKLNEVFGLLGITAASSIGKSVADTRELYSELQKAGGIAGKTAEEMEGGLGGAFRILKSSIEGVAIAIGESLEGSVTTMVQAFSRAASGVIEWINKNQKIVKIAAASAIAIFTIGAALFALGSFAAVASFAVGGLATIFSFIGGAIGVIVSAVGLLFTPLGLVVAAVAALGGYFLYSTGIAGQAVEYLKGLFETLKADTLAAFGAIANALAAGDITAATDVLWTYLKLQWVKGTTYIKGVWADFTQYISDVWADSAYAIGDVLIGALSGLAGVWNSTLGFMADGWTILTSAVQKGWNNTIGFLKKGFLKLHELVDIAGDVSVQVGGVLINALAGVENAWVETVDYLADTWTVFVGQVKSMWNSTVGFLKKAWIKLKGLFDDDINVDVEMAKIDADTRAADAAEEQQRQQAIIERQRRRSKRKEQIETNRVEMQKGIAAQLEARRKAREGQDIDADMRAIDDETDAKNAVVDQSKEQQFRENDVVQNNRQQIIDDTTVGVQRTLDQMRAEAKAAREAGRPTAEDREKKRDDQVATAQAEFDAAVERANNATAPSDAEPKPDDAAPPEPPVAPPKMPEPGAVDIPKVDLPGIDDPELQPPNAKDLRLDLDPNAQAAMDQFADGPETDRTEVAGNFDARGLGLGSGASTIPQQAPEPLKKLEPIAAENDPVEIIVAPQLRLQPEQPDEPKPLDEPGNDVADIVVNAPNVEVVAEDAPIVPAPDVVVNAASDPTIVSPDVQSPDVNVPTLDKPDFALPRIAVPDVSSPSVAIRQQPINIESPARVLPNVSVQSDSQSFEPPIVQESDAAVDLPEASDHPEPVDLDTPTDLEISPTLDVVAITEAFASVGRSLAAFDSAIANSTSQLQLPAMSGGEFSEDMKRAIIQTAENTRRLVERSQSGGLVFS</sequence>
<dbReference type="OrthoDB" id="9780715at2"/>
<dbReference type="NCBIfam" id="TIGR01760">
    <property type="entry name" value="tape_meas_TP901"/>
    <property type="match status" value="1"/>
</dbReference>
<evidence type="ECO:0000313" key="6">
    <source>
        <dbReference type="Proteomes" id="UP000318538"/>
    </source>
</evidence>
<feature type="compositionally biased region" description="Pro residues" evidence="2">
    <location>
        <begin position="838"/>
        <end position="851"/>
    </location>
</feature>
<protein>
    <submittedName>
        <fullName evidence="5">Phage-related minor tail protein</fullName>
    </submittedName>
</protein>
<keyword evidence="3" id="KW-1133">Transmembrane helix</keyword>
<feature type="domain" description="Phage tail tape measure protein" evidence="4">
    <location>
        <begin position="88"/>
        <end position="284"/>
    </location>
</feature>
<keyword evidence="6" id="KW-1185">Reference proteome</keyword>
<feature type="transmembrane region" description="Helical" evidence="3">
    <location>
        <begin position="403"/>
        <end position="425"/>
    </location>
</feature>
<dbReference type="AlphaFoldDB" id="A0A517NDH0"/>
<keyword evidence="1" id="KW-1188">Viral release from host cell</keyword>
<dbReference type="InterPro" id="IPR010090">
    <property type="entry name" value="Phage_tape_meas"/>
</dbReference>
<dbReference type="PANTHER" id="PTHR37813">
    <property type="entry name" value="FELS-2 PROPHAGE PROTEIN"/>
    <property type="match status" value="1"/>
</dbReference>
<evidence type="ECO:0000256" key="3">
    <source>
        <dbReference type="SAM" id="Phobius"/>
    </source>
</evidence>
<dbReference type="RefSeq" id="WP_145171145.1">
    <property type="nucleotide sequence ID" value="NZ_CP036525.1"/>
</dbReference>
<evidence type="ECO:0000256" key="2">
    <source>
        <dbReference type="SAM" id="MobiDB-lite"/>
    </source>
</evidence>
<dbReference type="PANTHER" id="PTHR37813:SF1">
    <property type="entry name" value="FELS-2 PROPHAGE PROTEIN"/>
    <property type="match status" value="1"/>
</dbReference>
<feature type="compositionally biased region" description="Basic and acidic residues" evidence="2">
    <location>
        <begin position="782"/>
        <end position="807"/>
    </location>
</feature>